<reference evidence="3" key="1">
    <citation type="journal article" date="2018" name="DNA Res.">
        <title>Multiple hybrid de novo genome assembly of finger millet, an orphan allotetraploid crop.</title>
        <authorList>
            <person name="Hatakeyama M."/>
            <person name="Aluri S."/>
            <person name="Balachadran M.T."/>
            <person name="Sivarajan S.R."/>
            <person name="Patrignani A."/>
            <person name="Gruter S."/>
            <person name="Poveda L."/>
            <person name="Shimizu-Inatsugi R."/>
            <person name="Baeten J."/>
            <person name="Francoijs K.J."/>
            <person name="Nataraja K.N."/>
            <person name="Reddy Y.A.N."/>
            <person name="Phadnis S."/>
            <person name="Ravikumar R.L."/>
            <person name="Schlapbach R."/>
            <person name="Sreeman S.M."/>
            <person name="Shimizu K.K."/>
        </authorList>
    </citation>
    <scope>NUCLEOTIDE SEQUENCE</scope>
</reference>
<accession>A0AAV5E7Y5</accession>
<evidence type="ECO:0000256" key="1">
    <source>
        <dbReference type="SAM" id="MobiDB-lite"/>
    </source>
</evidence>
<feature type="region of interest" description="Disordered" evidence="1">
    <location>
        <begin position="1122"/>
        <end position="1165"/>
    </location>
</feature>
<evidence type="ECO:0000313" key="3">
    <source>
        <dbReference type="EMBL" id="GJN18651.1"/>
    </source>
</evidence>
<evidence type="ECO:0000313" key="4">
    <source>
        <dbReference type="Proteomes" id="UP001054889"/>
    </source>
</evidence>
<keyword evidence="4" id="KW-1185">Reference proteome</keyword>
<dbReference type="GO" id="GO:0010073">
    <property type="term" value="P:meristem maintenance"/>
    <property type="evidence" value="ECO:0007669"/>
    <property type="project" value="InterPro"/>
</dbReference>
<organism evidence="3 4">
    <name type="scientific">Eleusine coracana subsp. coracana</name>
    <dbReference type="NCBI Taxonomy" id="191504"/>
    <lineage>
        <taxon>Eukaryota</taxon>
        <taxon>Viridiplantae</taxon>
        <taxon>Streptophyta</taxon>
        <taxon>Embryophyta</taxon>
        <taxon>Tracheophyta</taxon>
        <taxon>Spermatophyta</taxon>
        <taxon>Magnoliopsida</taxon>
        <taxon>Liliopsida</taxon>
        <taxon>Poales</taxon>
        <taxon>Poaceae</taxon>
        <taxon>PACMAD clade</taxon>
        <taxon>Chloridoideae</taxon>
        <taxon>Cynodonteae</taxon>
        <taxon>Eleusininae</taxon>
        <taxon>Eleusine</taxon>
    </lineage>
</organism>
<feature type="domain" description="Aminotransferase-like plant mobile" evidence="2">
    <location>
        <begin position="95"/>
        <end position="246"/>
    </location>
</feature>
<dbReference type="PANTHER" id="PTHR46033:SF80">
    <property type="entry name" value="PROTEIN MAIN-LIKE 2-LIKE"/>
    <property type="match status" value="1"/>
</dbReference>
<dbReference type="InterPro" id="IPR044824">
    <property type="entry name" value="MAIN-like"/>
</dbReference>
<sequence>MATEADGDVDLLVQELPLDMEDGRRLAHLLPPLHIHTGAGEGDAPQSFRPPPPLQAATSAEPRLSFRGWLGAPRHWDLWVAKLRPIHVDLWRRLGIHDAVLSSTCRFRRDASALLHLASFWCPRTNTFAFPWGEATVSLHDITLLAGFPANGAPVPAPLAPEWAPDEAALNGVRLGFNRSACKKAHHSAWVKHFLTDDGDQEHEHAAFLALWLTRFVLPGHPESTMRQCLFPIAVRLARGERIALGLLPGRENPLMDGDPMAARWHDLSRKINPTLIRDAICLADSFVWQPYPSSMYTTGWVHSSNLLGNDDLTTLAHCLRPCELVGMDCIEQYLPHRVARQFGLDQDVPGDVPRANQNWAVAWQTYQLVGKNVAFIIPQAKPGVTSRYAHWWGQQLPRHDLDDVGASSISVQLKTSKRKVKKTLVALEAEEEKERRLKKVHVSPVTSDKKRKLEELYDPKLPDWLTAARNEVNDTAGGSFQWGSSMPKYDTTLDEALLPNVGVANDDTVLLLPRKQTTSPVVMSMNDHSINPAIGARGIFIAEIPIDVPSPDVTGSPEEGTILVMEASGASDIPEEVIAPATEEKEEKNIIEGTSCVAVINRSVKKLAVLMEIDEGNAVSEEVGRAAKESNEGATQSQQEVNTGSMNCLHVAVTLPEEALPIQHTNNGGGCSKVSCTMEGNNVAVGLSTDAGETACHDFVVEEQSEVPSVEVIGGGGDHQMVEKDNEEKAQDVEHKELSEIDHTELAEPKMHSRIGIEKPEEADAVECAKIYGTIGLTGRDTVGEKHVFVPEVGNDEMEKNRGLVFDIRDKKVAEISEVEHANMEAVKCMMDEDTDSKSEDVPVLEIAGSGETYGAIEEDTDDRLSDVHDVNAEVEQSVGPEMHSDDPECVLQEDLQTRDDTPREVDSKEKLLADGNLRDEPEREQGTKEKPLPNGKFLPEKHVDVSKGEEYENINYALGVEKADRQDKELTEKDIHEHIEEITLVVQVEGQNESLTTVSTEQITRAQKMEFDKDFVDDSKNSTDDEVPCSSATVQLKGDQMEVSHEDMVRDQHIQNVEWINQVEPSSDTAALMVEGVHEHKTLDTHESAAARQPHPPPSNLPPASRATLLLWEGVDFSTAPADRDEGEGFAFGWRGERAGSGEGVSSGEGMAQRGPAGGGAPAATLKQELDHKIICDYREKTILEGSHMMDTGVRPALVTMEVDETHAAVVIRDQKISDMDKQLALEERQDIGIVMDMSKATDIIVCDEQQINQIEVNEFESTIGIQNQELIDNVEQLAMGERQDLVGTITEKNKLNTLDVADILVCGEHHIDPTDTKVNEVKSTKGTQNKEPINNKKQLAIEERQDVGTRTENKKFNVSEHADILSGTEYQINPSGMAIDEVKSTHRADRNGTSLEEAYNAAAHELLSMADKQHHGVEKVNEKRILEDASTAGSGNLYSDAIDLDVNMSESREGTLNQCALGAKKVKNLGYREQ</sequence>
<comment type="caution">
    <text evidence="3">The sequence shown here is derived from an EMBL/GenBank/DDBJ whole genome shotgun (WGS) entry which is preliminary data.</text>
</comment>
<dbReference type="EMBL" id="BQKI01000073">
    <property type="protein sequence ID" value="GJN18651.1"/>
    <property type="molecule type" value="Genomic_DNA"/>
</dbReference>
<feature type="region of interest" description="Disordered" evidence="1">
    <location>
        <begin position="896"/>
        <end position="942"/>
    </location>
</feature>
<name>A0AAV5E7Y5_ELECO</name>
<dbReference type="Proteomes" id="UP001054889">
    <property type="component" value="Unassembled WGS sequence"/>
</dbReference>
<feature type="region of interest" description="Disordered" evidence="1">
    <location>
        <begin position="1084"/>
        <end position="1107"/>
    </location>
</feature>
<reference evidence="3" key="2">
    <citation type="submission" date="2021-12" db="EMBL/GenBank/DDBJ databases">
        <title>Resequencing data analysis of finger millet.</title>
        <authorList>
            <person name="Hatakeyama M."/>
            <person name="Aluri S."/>
            <person name="Balachadran M.T."/>
            <person name="Sivarajan S.R."/>
            <person name="Poveda L."/>
            <person name="Shimizu-Inatsugi R."/>
            <person name="Schlapbach R."/>
            <person name="Sreeman S.M."/>
            <person name="Shimizu K.K."/>
        </authorList>
    </citation>
    <scope>NUCLEOTIDE SEQUENCE</scope>
</reference>
<dbReference type="InterPro" id="IPR019557">
    <property type="entry name" value="AminoTfrase-like_pln_mobile"/>
</dbReference>
<evidence type="ECO:0000259" key="2">
    <source>
        <dbReference type="Pfam" id="PF10536"/>
    </source>
</evidence>
<protein>
    <recommendedName>
        <fullName evidence="2">Aminotransferase-like plant mobile domain-containing protein</fullName>
    </recommendedName>
</protein>
<dbReference type="Pfam" id="PF10536">
    <property type="entry name" value="PMD"/>
    <property type="match status" value="2"/>
</dbReference>
<feature type="compositionally biased region" description="Basic and acidic residues" evidence="1">
    <location>
        <begin position="897"/>
        <end position="933"/>
    </location>
</feature>
<dbReference type="PANTHER" id="PTHR46033">
    <property type="entry name" value="PROTEIN MAIN-LIKE 2"/>
    <property type="match status" value="1"/>
</dbReference>
<proteinExistence type="predicted"/>
<feature type="domain" description="Aminotransferase-like plant mobile" evidence="2">
    <location>
        <begin position="255"/>
        <end position="393"/>
    </location>
</feature>
<gene>
    <name evidence="3" type="primary">gb05832</name>
    <name evidence="3" type="ORF">PR202_gb05832</name>
</gene>